<gene>
    <name evidence="15" type="ORF">E3W66_06720</name>
</gene>
<comment type="similarity">
    <text evidence="2 12">Belongs to the TrkH potassium transport family.</text>
</comment>
<keyword evidence="3 12" id="KW-0813">Transport</keyword>
<dbReference type="Proteomes" id="UP000298133">
    <property type="component" value="Unassembled WGS sequence"/>
</dbReference>
<dbReference type="GO" id="GO:0015379">
    <property type="term" value="F:potassium:chloride symporter activity"/>
    <property type="evidence" value="ECO:0007669"/>
    <property type="project" value="InterPro"/>
</dbReference>
<keyword evidence="11 12" id="KW-0472">Membrane</keyword>
<dbReference type="PANTHER" id="PTHR32024:SF2">
    <property type="entry name" value="TRK SYSTEM POTASSIUM UPTAKE PROTEIN TRKG-RELATED"/>
    <property type="match status" value="1"/>
</dbReference>
<evidence type="ECO:0000256" key="2">
    <source>
        <dbReference type="ARBA" id="ARBA00009137"/>
    </source>
</evidence>
<evidence type="ECO:0000256" key="11">
    <source>
        <dbReference type="ARBA" id="ARBA00023136"/>
    </source>
</evidence>
<keyword evidence="8 12" id="KW-0630">Potassium</keyword>
<feature type="transmembrane region" description="Helical" evidence="14">
    <location>
        <begin position="452"/>
        <end position="475"/>
    </location>
</feature>
<feature type="binding site" evidence="13">
    <location>
        <position position="221"/>
    </location>
    <ligand>
        <name>K(+)</name>
        <dbReference type="ChEBI" id="CHEBI:29103"/>
    </ligand>
</feature>
<name>A0A4Y8UJH3_9GAMM</name>
<feature type="transmembrane region" description="Helical" evidence="14">
    <location>
        <begin position="237"/>
        <end position="255"/>
    </location>
</feature>
<keyword evidence="16" id="KW-1185">Reference proteome</keyword>
<evidence type="ECO:0000256" key="1">
    <source>
        <dbReference type="ARBA" id="ARBA00004429"/>
    </source>
</evidence>
<evidence type="ECO:0000313" key="16">
    <source>
        <dbReference type="Proteomes" id="UP000298133"/>
    </source>
</evidence>
<accession>A0A4Y8UJH3</accession>
<dbReference type="Pfam" id="PF02386">
    <property type="entry name" value="TrkH"/>
    <property type="match status" value="1"/>
</dbReference>
<evidence type="ECO:0000256" key="14">
    <source>
        <dbReference type="SAM" id="Phobius"/>
    </source>
</evidence>
<feature type="binding site" evidence="13">
    <location>
        <position position="434"/>
    </location>
    <ligand>
        <name>K(+)</name>
        <dbReference type="ChEBI" id="CHEBI:29103"/>
    </ligand>
</feature>
<dbReference type="GO" id="GO:0005886">
    <property type="term" value="C:plasma membrane"/>
    <property type="evidence" value="ECO:0007669"/>
    <property type="project" value="UniProtKB-SubCell"/>
</dbReference>
<dbReference type="PIRSF" id="PIRSF006247">
    <property type="entry name" value="TrkH"/>
    <property type="match status" value="1"/>
</dbReference>
<organism evidence="15 16">
    <name type="scientific">Gammaproteobacteria bacterium LSUCC0057</name>
    <dbReference type="NCBI Taxonomy" id="2559237"/>
    <lineage>
        <taxon>Bacteria</taxon>
        <taxon>Pseudomonadati</taxon>
        <taxon>Pseudomonadota</taxon>
        <taxon>Gammaproteobacteria</taxon>
        <taxon>Cellvibrionales</taxon>
        <taxon>Porticoccaceae</taxon>
        <taxon>SAR92 clade</taxon>
    </lineage>
</organism>
<keyword evidence="5 12" id="KW-0997">Cell inner membrane</keyword>
<feature type="transmembrane region" description="Helical" evidence="14">
    <location>
        <begin position="182"/>
        <end position="203"/>
    </location>
</feature>
<dbReference type="NCBIfam" id="TIGR00933">
    <property type="entry name" value="2a38"/>
    <property type="match status" value="1"/>
</dbReference>
<keyword evidence="7 14" id="KW-0812">Transmembrane</keyword>
<feature type="transmembrane region" description="Helical" evidence="14">
    <location>
        <begin position="38"/>
        <end position="57"/>
    </location>
</feature>
<dbReference type="GO" id="GO:0046872">
    <property type="term" value="F:metal ion binding"/>
    <property type="evidence" value="ECO:0007669"/>
    <property type="project" value="UniProtKB-KW"/>
</dbReference>
<reference evidence="15 16" key="1">
    <citation type="submission" date="2019-03" db="EMBL/GenBank/DDBJ databases">
        <title>Draft genome of Gammaproteobacteria bacterium LSUCC0057, a member of the SAR92 clade.</title>
        <authorList>
            <person name="Lanclos V.C."/>
            <person name="Doiron C."/>
            <person name="Henson M.W."/>
            <person name="Thrash J.C."/>
        </authorList>
    </citation>
    <scope>NUCLEOTIDE SEQUENCE [LARGE SCALE GENOMIC DNA]</scope>
    <source>
        <strain evidence="15 16">LSUCC0057</strain>
    </source>
</reference>
<keyword evidence="6 12" id="KW-0633">Potassium transport</keyword>
<evidence type="ECO:0000256" key="9">
    <source>
        <dbReference type="ARBA" id="ARBA00022989"/>
    </source>
</evidence>
<evidence type="ECO:0000256" key="5">
    <source>
        <dbReference type="ARBA" id="ARBA00022519"/>
    </source>
</evidence>
<comment type="function">
    <text evidence="12">Low-affinity potassium transport system. Interacts with Trk system potassium uptake protein TrkA.</text>
</comment>
<feature type="binding site" evidence="13">
    <location>
        <position position="220"/>
    </location>
    <ligand>
        <name>K(+)</name>
        <dbReference type="ChEBI" id="CHEBI:29103"/>
    </ligand>
</feature>
<dbReference type="OrthoDB" id="9810952at2"/>
<dbReference type="EMBL" id="SPIA01000002">
    <property type="protein sequence ID" value="TFH67934.1"/>
    <property type="molecule type" value="Genomic_DNA"/>
</dbReference>
<feature type="transmembrane region" description="Helical" evidence="14">
    <location>
        <begin position="276"/>
        <end position="294"/>
    </location>
</feature>
<evidence type="ECO:0000256" key="8">
    <source>
        <dbReference type="ARBA" id="ARBA00022958"/>
    </source>
</evidence>
<feature type="transmembrane region" description="Helical" evidence="14">
    <location>
        <begin position="12"/>
        <end position="32"/>
    </location>
</feature>
<feature type="binding site" evidence="13">
    <location>
        <position position="111"/>
    </location>
    <ligand>
        <name>K(+)</name>
        <dbReference type="ChEBI" id="CHEBI:29103"/>
    </ligand>
</feature>
<evidence type="ECO:0000256" key="10">
    <source>
        <dbReference type="ARBA" id="ARBA00023065"/>
    </source>
</evidence>
<dbReference type="InterPro" id="IPR003445">
    <property type="entry name" value="Cat_transpt"/>
</dbReference>
<evidence type="ECO:0000256" key="13">
    <source>
        <dbReference type="PIRSR" id="PIRSR006247-1"/>
    </source>
</evidence>
<feature type="binding site" evidence="13">
    <location>
        <position position="317"/>
    </location>
    <ligand>
        <name>K(+)</name>
        <dbReference type="ChEBI" id="CHEBI:29103"/>
    </ligand>
</feature>
<evidence type="ECO:0000256" key="4">
    <source>
        <dbReference type="ARBA" id="ARBA00022475"/>
    </source>
</evidence>
<feature type="transmembrane region" description="Helical" evidence="14">
    <location>
        <begin position="396"/>
        <end position="416"/>
    </location>
</feature>
<protein>
    <recommendedName>
        <fullName evidence="12">Trk system potassium uptake protein</fullName>
    </recommendedName>
</protein>
<comment type="subcellular location">
    <subcellularLocation>
        <location evidence="1 12">Cell inner membrane</location>
        <topology evidence="1 12">Multi-pass membrane protein</topology>
    </subcellularLocation>
</comment>
<feature type="binding site" evidence="13">
    <location>
        <position position="112"/>
    </location>
    <ligand>
        <name>K(+)</name>
        <dbReference type="ChEBI" id="CHEBI:29103"/>
    </ligand>
</feature>
<feature type="transmembrane region" description="Helical" evidence="14">
    <location>
        <begin position="136"/>
        <end position="161"/>
    </location>
</feature>
<evidence type="ECO:0000256" key="12">
    <source>
        <dbReference type="PIRNR" id="PIRNR006247"/>
    </source>
</evidence>
<dbReference type="PANTHER" id="PTHR32024">
    <property type="entry name" value="TRK SYSTEM POTASSIUM UPTAKE PROTEIN TRKG-RELATED"/>
    <property type="match status" value="1"/>
</dbReference>
<comment type="caution">
    <text evidence="15">The sequence shown here is derived from an EMBL/GenBank/DDBJ whole genome shotgun (WGS) entry which is preliminary data.</text>
</comment>
<keyword evidence="4 12" id="KW-1003">Cell membrane</keyword>
<evidence type="ECO:0000256" key="3">
    <source>
        <dbReference type="ARBA" id="ARBA00022448"/>
    </source>
</evidence>
<evidence type="ECO:0000256" key="6">
    <source>
        <dbReference type="ARBA" id="ARBA00022538"/>
    </source>
</evidence>
<feature type="binding site" evidence="13">
    <location>
        <position position="435"/>
    </location>
    <ligand>
        <name>K(+)</name>
        <dbReference type="ChEBI" id="CHEBI:29103"/>
    </ligand>
</feature>
<keyword evidence="9 14" id="KW-1133">Transmembrane helix</keyword>
<dbReference type="InterPro" id="IPR004772">
    <property type="entry name" value="TrkH"/>
</dbReference>
<dbReference type="AlphaFoldDB" id="A0A4Y8UJH3"/>
<proteinExistence type="inferred from homology"/>
<keyword evidence="13" id="KW-0479">Metal-binding</keyword>
<evidence type="ECO:0000256" key="7">
    <source>
        <dbReference type="ARBA" id="ARBA00022692"/>
    </source>
</evidence>
<keyword evidence="10 12" id="KW-0406">Ion transport</keyword>
<feature type="transmembrane region" description="Helical" evidence="14">
    <location>
        <begin position="331"/>
        <end position="353"/>
    </location>
</feature>
<feature type="binding site" evidence="13">
    <location>
        <position position="318"/>
    </location>
    <ligand>
        <name>K(+)</name>
        <dbReference type="ChEBI" id="CHEBI:29103"/>
    </ligand>
</feature>
<evidence type="ECO:0000313" key="15">
    <source>
        <dbReference type="EMBL" id="TFH67934.1"/>
    </source>
</evidence>
<sequence>MHPSVIGRVLGQLLLLFSVTMLTPIVVALIYGESTVPMFLLAFAITAGIGAGSWWLSRHTRPDLRTRDGFVITVLFWLVLGTFGALPLMLAEAPHLAFTDAVFESISGLTTTGATVITHLDSLPRSILYYRQQLQWLGGIGIVVIAVAILPMLGVGGMQLYRAETPGPMKDSKLKPRITETANLLFRVYVVLTLGCAIAYYLAGMEPFDAICHSFSTVAIGGFSTHDASLGFYDSSVVMLVAMVFMVLAGLNFALHYLAWSKKSLLSYWKDPEARLYLLLLMGGGAVTVAYLYFTQVYNFEQSLLHGAFQFISIMTTTGFATADFGSWPTFLPFFLLFASFFGACAGSTGGGIKISRMLILGKQCLREIYRLVHPSAVLPIKIRGRVFPERVADGIWAFFGAYLAIYYFIVLLLLASGLDYVTAWSATAAALNNLGPGLGDVALNYSGINDFAKWVLCAGMLLGRLEIFTLLVLFSPTFWRS</sequence>
<feature type="transmembrane region" description="Helical" evidence="14">
    <location>
        <begin position="69"/>
        <end position="90"/>
    </location>
</feature>